<evidence type="ECO:0008006" key="3">
    <source>
        <dbReference type="Google" id="ProtNLM"/>
    </source>
</evidence>
<dbReference type="EMBL" id="FOCC01000011">
    <property type="protein sequence ID" value="SEM86748.1"/>
    <property type="molecule type" value="Genomic_DNA"/>
</dbReference>
<comment type="caution">
    <text evidence="1">The sequence shown here is derived from an EMBL/GenBank/DDBJ whole genome shotgun (WGS) entry which is preliminary data.</text>
</comment>
<proteinExistence type="predicted"/>
<reference evidence="1 2" key="1">
    <citation type="submission" date="2016-10" db="EMBL/GenBank/DDBJ databases">
        <authorList>
            <person name="Varghese N."/>
            <person name="Submissions S."/>
        </authorList>
    </citation>
    <scope>NUCLEOTIDE SEQUENCE [LARGE SCALE GENOMIC DNA]</scope>
    <source>
        <strain evidence="1 2">WC1T17</strain>
    </source>
</reference>
<accession>A0ABY1ACW4</accession>
<evidence type="ECO:0000313" key="1">
    <source>
        <dbReference type="EMBL" id="SEM86748.1"/>
    </source>
</evidence>
<evidence type="ECO:0000313" key="2">
    <source>
        <dbReference type="Proteomes" id="UP000182089"/>
    </source>
</evidence>
<protein>
    <recommendedName>
        <fullName evidence="3">SAM-dependent methyltransferase</fullName>
    </recommendedName>
</protein>
<gene>
    <name evidence="1" type="ORF">SAMN05216431_11125</name>
</gene>
<dbReference type="Proteomes" id="UP000182089">
    <property type="component" value="Unassembled WGS sequence"/>
</dbReference>
<name>A0ABY1ACW4_9LACO</name>
<sequence>MEYQIYLKQLAAFKAQTSNKSVKCRLSQAIDLIDSLAQHDLPAEISAFNFSEQFIVDHLGDCPQIMDIDQTLADLRQVVIENFGLWHLFSKSWLNDLATFLAGKKTIQLMAGNAVIASFLDNVLAVDQLDWQGQDNQAPNPWTDVEQMDALAAVKKYYLTTQAFILEWAPDFDQEDVKILQFLRDHQWQGDFIVIGEYHGATNSQAFWDLAHLTVPAALNINHPAIDFIDDQVFIAS</sequence>
<organism evidence="1 2">
    <name type="scientific">Ligilactobacillus ruminis</name>
    <dbReference type="NCBI Taxonomy" id="1623"/>
    <lineage>
        <taxon>Bacteria</taxon>
        <taxon>Bacillati</taxon>
        <taxon>Bacillota</taxon>
        <taxon>Bacilli</taxon>
        <taxon>Lactobacillales</taxon>
        <taxon>Lactobacillaceae</taxon>
        <taxon>Ligilactobacillus</taxon>
    </lineage>
</organism>